<gene>
    <name evidence="1" type="ORF">GTS_21380</name>
</gene>
<dbReference type="OrthoDB" id="4548523at2"/>
<dbReference type="AlphaFoldDB" id="A0A4D4J1J8"/>
<evidence type="ECO:0008006" key="3">
    <source>
        <dbReference type="Google" id="ProtNLM"/>
    </source>
</evidence>
<comment type="caution">
    <text evidence="1">The sequence shown here is derived from an EMBL/GenBank/DDBJ whole genome shotgun (WGS) entry which is preliminary data.</text>
</comment>
<dbReference type="InterPro" id="IPR034660">
    <property type="entry name" value="DinB/YfiT-like"/>
</dbReference>
<protein>
    <recommendedName>
        <fullName evidence="3">Mini-circle protein</fullName>
    </recommendedName>
</protein>
<dbReference type="RefSeq" id="WP_137813631.1">
    <property type="nucleotide sequence ID" value="NZ_BJFL01000008.1"/>
</dbReference>
<dbReference type="SUPFAM" id="SSF109854">
    <property type="entry name" value="DinB/YfiT-like putative metalloenzymes"/>
    <property type="match status" value="1"/>
</dbReference>
<name>A0A4D4J1J8_9PSEU</name>
<evidence type="ECO:0000313" key="2">
    <source>
        <dbReference type="Proteomes" id="UP000298860"/>
    </source>
</evidence>
<evidence type="ECO:0000313" key="1">
    <source>
        <dbReference type="EMBL" id="GDY30505.1"/>
    </source>
</evidence>
<dbReference type="EMBL" id="BJFL01000008">
    <property type="protein sequence ID" value="GDY30505.1"/>
    <property type="molecule type" value="Genomic_DNA"/>
</dbReference>
<dbReference type="Gene3D" id="1.20.120.450">
    <property type="entry name" value="dinb family like domain"/>
    <property type="match status" value="1"/>
</dbReference>
<dbReference type="Pfam" id="PF04978">
    <property type="entry name" value="MST"/>
    <property type="match status" value="1"/>
</dbReference>
<reference evidence="2" key="1">
    <citation type="submission" date="2019-04" db="EMBL/GenBank/DDBJ databases">
        <title>Draft genome sequence of Pseudonocardiaceae bacterium SL3-2-4.</title>
        <authorList>
            <person name="Ningsih F."/>
            <person name="Yokota A."/>
            <person name="Sakai Y."/>
            <person name="Nanatani K."/>
            <person name="Yabe S."/>
            <person name="Oetari A."/>
            <person name="Sjamsuridzal W."/>
        </authorList>
    </citation>
    <scope>NUCLEOTIDE SEQUENCE [LARGE SCALE GENOMIC DNA]</scope>
    <source>
        <strain evidence="2">SL3-2-4</strain>
    </source>
</reference>
<organism evidence="1 2">
    <name type="scientific">Gandjariella thermophila</name>
    <dbReference type="NCBI Taxonomy" id="1931992"/>
    <lineage>
        <taxon>Bacteria</taxon>
        <taxon>Bacillati</taxon>
        <taxon>Actinomycetota</taxon>
        <taxon>Actinomycetes</taxon>
        <taxon>Pseudonocardiales</taxon>
        <taxon>Pseudonocardiaceae</taxon>
        <taxon>Gandjariella</taxon>
    </lineage>
</organism>
<proteinExistence type="predicted"/>
<dbReference type="InterPro" id="IPR007061">
    <property type="entry name" value="MST-like"/>
</dbReference>
<dbReference type="Proteomes" id="UP000298860">
    <property type="component" value="Unassembled WGS sequence"/>
</dbReference>
<sequence>MPLLVDGGGDEREMLLAYLEAQRAGLRRAVRGLTEEQAAARPTASELSLAGLVKHVARCERGWMARLVDRPDPYPERSQNWAAEFRLGEGETLAGMLALYDEVARETEEIVRGLADLEHSFELPPRSWFAGGKFNARWLLLHLIEETARHAGHADIIRESIDGATVADLMAAEK</sequence>
<accession>A0A4D4J1J8</accession>
<keyword evidence="2" id="KW-1185">Reference proteome</keyword>